<feature type="transmembrane region" description="Helical" evidence="7">
    <location>
        <begin position="20"/>
        <end position="42"/>
    </location>
</feature>
<dbReference type="KEGG" id="pfer:IRI77_31390"/>
<dbReference type="InterPro" id="IPR050250">
    <property type="entry name" value="Macrolide_Exporter_MacB"/>
</dbReference>
<dbReference type="PANTHER" id="PTHR30572">
    <property type="entry name" value="MEMBRANE COMPONENT OF TRANSPORTER-RELATED"/>
    <property type="match status" value="1"/>
</dbReference>
<evidence type="ECO:0000256" key="3">
    <source>
        <dbReference type="ARBA" id="ARBA00022692"/>
    </source>
</evidence>
<feature type="transmembrane region" description="Helical" evidence="7">
    <location>
        <begin position="770"/>
        <end position="791"/>
    </location>
</feature>
<feature type="domain" description="ABC3 transporter permease C-terminal" evidence="8">
    <location>
        <begin position="277"/>
        <end position="401"/>
    </location>
</feature>
<dbReference type="Pfam" id="PF02687">
    <property type="entry name" value="FtsX"/>
    <property type="match status" value="2"/>
</dbReference>
<dbReference type="EMBL" id="CP063849">
    <property type="protein sequence ID" value="QOY87227.1"/>
    <property type="molecule type" value="Genomic_DNA"/>
</dbReference>
<evidence type="ECO:0000256" key="6">
    <source>
        <dbReference type="ARBA" id="ARBA00038076"/>
    </source>
</evidence>
<dbReference type="PANTHER" id="PTHR30572:SF4">
    <property type="entry name" value="ABC TRANSPORTER PERMEASE YTRF"/>
    <property type="match status" value="1"/>
</dbReference>
<protein>
    <submittedName>
        <fullName evidence="10">ABC transporter permease</fullName>
    </submittedName>
</protein>
<feature type="transmembrane region" description="Helical" evidence="7">
    <location>
        <begin position="738"/>
        <end position="764"/>
    </location>
</feature>
<evidence type="ECO:0000259" key="8">
    <source>
        <dbReference type="Pfam" id="PF02687"/>
    </source>
</evidence>
<feature type="transmembrane region" description="Helical" evidence="7">
    <location>
        <begin position="325"/>
        <end position="354"/>
    </location>
</feature>
<evidence type="ECO:0000259" key="9">
    <source>
        <dbReference type="Pfam" id="PF12704"/>
    </source>
</evidence>
<comment type="similarity">
    <text evidence="6">Belongs to the ABC-4 integral membrane protein family.</text>
</comment>
<dbReference type="Pfam" id="PF12704">
    <property type="entry name" value="MacB_PCD"/>
    <property type="match status" value="2"/>
</dbReference>
<feature type="domain" description="ABC3 transporter permease C-terminal" evidence="8">
    <location>
        <begin position="686"/>
        <end position="799"/>
    </location>
</feature>
<feature type="domain" description="MacB-like periplasmic core" evidence="9">
    <location>
        <begin position="430"/>
        <end position="625"/>
    </location>
</feature>
<keyword evidence="4 7" id="KW-1133">Transmembrane helix</keyword>
<dbReference type="InterPro" id="IPR003838">
    <property type="entry name" value="ABC3_permease_C"/>
</dbReference>
<feature type="transmembrane region" description="Helical" evidence="7">
    <location>
        <begin position="374"/>
        <end position="398"/>
    </location>
</feature>
<organism evidence="10 11">
    <name type="scientific">Paludibaculum fermentans</name>
    <dbReference type="NCBI Taxonomy" id="1473598"/>
    <lineage>
        <taxon>Bacteria</taxon>
        <taxon>Pseudomonadati</taxon>
        <taxon>Acidobacteriota</taxon>
        <taxon>Terriglobia</taxon>
        <taxon>Bryobacterales</taxon>
        <taxon>Bryobacteraceae</taxon>
        <taxon>Paludibaculum</taxon>
    </lineage>
</organism>
<dbReference type="InterPro" id="IPR017800">
    <property type="entry name" value="ADOP"/>
</dbReference>
<evidence type="ECO:0000256" key="7">
    <source>
        <dbReference type="SAM" id="Phobius"/>
    </source>
</evidence>
<dbReference type="GO" id="GO:0022857">
    <property type="term" value="F:transmembrane transporter activity"/>
    <property type="evidence" value="ECO:0007669"/>
    <property type="project" value="TreeGrafter"/>
</dbReference>
<comment type="subcellular location">
    <subcellularLocation>
        <location evidence="1">Cell membrane</location>
        <topology evidence="1">Multi-pass membrane protein</topology>
    </subcellularLocation>
</comment>
<keyword evidence="2" id="KW-1003">Cell membrane</keyword>
<sequence length="806" mass="87133">MSLLADIRYAVRTLRQNPGFSLVAIGVLALGIGGNTAIFSVVNSVLLRPLPFPDPSRLTIVWETSSQQGVKREGPSGPNFYDWREQSRLYQDLAAVELGTGTLTGLGEPRQVPAMRVTTNLFSVLGARPALGRFFTPQDGHGGRKPLLLISDGFWRNTLGADPAVIGKSVMMDLISYQVIGVLRPGFGLPFQSDLFVPWPDDELRYHRSRLGHDLGVFGRLKPGVTPAQAQAELNTIQTRLAALHPEIEGWQVAVLPLQSVTVEYIRATLLVLFASVAFVLLIACTNVANLLLARAVGRRREIAMRAALGASRGRLVRQFLTESVVLSSAAGVVGTLLAYWAVALLSAIVPATVPIPDAAAEVTLRGFDIDGRVLAFSLAVSLLTGILFGLAPALHALKTDLIENLKQTTRTGAESSRSLRDALLAAEIALALVLSLGAGLMLKSFSRLQNADLGIRPDHLLTLEMELPTDMRYQQGAEQSAFYSQVLERAQALPGVRNAALTSILPLHAQGDRVRFLIENGPVLPANERFQADFRRVSPAYFQTMGIPLKSGRLFDGRDSAGAPLAVIADEAFLRRYFRGNQAIGRRLLLGRAKAEIVGVVADVKHTGPDQEARPTLYSPYLQAPTERMNLVLSTAGEPAALIESAKHAIWSIDPDMPVYRLETMRHIVDEATSSARLTLSLLSVFAAAALGLAAFGIFGVVAYTINLRLREFGIRMALGARPADVQRLVVRQTLRVVGAGIFIGVLGSFALTRLMSVVLYQVSANDPATTLSAAALLFVVAITAAWLPAFRVARIDPMQVLREQ</sequence>
<feature type="transmembrane region" description="Helical" evidence="7">
    <location>
        <begin position="270"/>
        <end position="293"/>
    </location>
</feature>
<proteinExistence type="inferred from homology"/>
<keyword evidence="3 7" id="KW-0812">Transmembrane</keyword>
<dbReference type="Proteomes" id="UP000593892">
    <property type="component" value="Chromosome"/>
</dbReference>
<evidence type="ECO:0000313" key="11">
    <source>
        <dbReference type="Proteomes" id="UP000593892"/>
    </source>
</evidence>
<evidence type="ECO:0000256" key="1">
    <source>
        <dbReference type="ARBA" id="ARBA00004651"/>
    </source>
</evidence>
<feature type="transmembrane region" description="Helical" evidence="7">
    <location>
        <begin position="683"/>
        <end position="707"/>
    </location>
</feature>
<dbReference type="AlphaFoldDB" id="A0A7S7NP67"/>
<gene>
    <name evidence="10" type="ORF">IRI77_31390</name>
</gene>
<dbReference type="NCBIfam" id="TIGR03434">
    <property type="entry name" value="ADOP"/>
    <property type="match status" value="1"/>
</dbReference>
<evidence type="ECO:0000313" key="10">
    <source>
        <dbReference type="EMBL" id="QOY87227.1"/>
    </source>
</evidence>
<evidence type="ECO:0000256" key="4">
    <source>
        <dbReference type="ARBA" id="ARBA00022989"/>
    </source>
</evidence>
<feature type="transmembrane region" description="Helical" evidence="7">
    <location>
        <begin position="419"/>
        <end position="443"/>
    </location>
</feature>
<evidence type="ECO:0000256" key="5">
    <source>
        <dbReference type="ARBA" id="ARBA00023136"/>
    </source>
</evidence>
<feature type="domain" description="MacB-like periplasmic core" evidence="9">
    <location>
        <begin position="21"/>
        <end position="236"/>
    </location>
</feature>
<dbReference type="InterPro" id="IPR025857">
    <property type="entry name" value="MacB_PCD"/>
</dbReference>
<keyword evidence="11" id="KW-1185">Reference proteome</keyword>
<name>A0A7S7NP67_PALFE</name>
<evidence type="ECO:0000256" key="2">
    <source>
        <dbReference type="ARBA" id="ARBA00022475"/>
    </source>
</evidence>
<keyword evidence="5 7" id="KW-0472">Membrane</keyword>
<reference evidence="10 11" key="1">
    <citation type="submission" date="2020-10" db="EMBL/GenBank/DDBJ databases">
        <title>Complete genome sequence of Paludibaculum fermentans P105T, a facultatively anaerobic acidobacterium capable of dissimilatory Fe(III) reduction.</title>
        <authorList>
            <person name="Dedysh S.N."/>
            <person name="Beletsky A.V."/>
            <person name="Kulichevskaya I.S."/>
            <person name="Mardanov A.V."/>
            <person name="Ravin N.V."/>
        </authorList>
    </citation>
    <scope>NUCLEOTIDE SEQUENCE [LARGE SCALE GENOMIC DNA]</scope>
    <source>
        <strain evidence="10 11">P105</strain>
    </source>
</reference>
<dbReference type="RefSeq" id="WP_194448896.1">
    <property type="nucleotide sequence ID" value="NZ_CP063849.1"/>
</dbReference>
<accession>A0A7S7NP67</accession>
<dbReference type="GO" id="GO:0005886">
    <property type="term" value="C:plasma membrane"/>
    <property type="evidence" value="ECO:0007669"/>
    <property type="project" value="UniProtKB-SubCell"/>
</dbReference>